<reference evidence="3" key="1">
    <citation type="submission" date="2017-01" db="EMBL/GenBank/DDBJ databases">
        <title>A deep insight into the sialotranscriptome of adult male and female Cluex tarsalis mosquitoes.</title>
        <authorList>
            <person name="Ribeiro J.M."/>
            <person name="Moreira F."/>
            <person name="Bernard K.A."/>
            <person name="Calvo E."/>
        </authorList>
    </citation>
    <scope>NUCLEOTIDE SEQUENCE</scope>
    <source>
        <strain evidence="3">Kern County</strain>
        <tissue evidence="3">Salivary glands</tissue>
    </source>
</reference>
<dbReference type="InterPro" id="IPR026172">
    <property type="entry name" value="GSAP_fam"/>
</dbReference>
<dbReference type="AlphaFoldDB" id="A0A1Q3F314"/>
<dbReference type="Pfam" id="PF14959">
    <property type="entry name" value="GSAP-16"/>
    <property type="match status" value="1"/>
</dbReference>
<feature type="transmembrane region" description="Helical" evidence="1">
    <location>
        <begin position="1000"/>
        <end position="1025"/>
    </location>
</feature>
<evidence type="ECO:0000259" key="2">
    <source>
        <dbReference type="Pfam" id="PF14959"/>
    </source>
</evidence>
<dbReference type="GO" id="GO:1902004">
    <property type="term" value="P:positive regulation of amyloid-beta formation"/>
    <property type="evidence" value="ECO:0007669"/>
    <property type="project" value="TreeGrafter"/>
</dbReference>
<dbReference type="InterPro" id="IPR028010">
    <property type="entry name" value="GSAP_C_dom"/>
</dbReference>
<dbReference type="EMBL" id="GFDL01013093">
    <property type="protein sequence ID" value="JAV21952.1"/>
    <property type="molecule type" value="Transcribed_RNA"/>
</dbReference>
<dbReference type="PANTHER" id="PTHR13630:SF1">
    <property type="entry name" value="GAMMA-SECRETASE-ACTIVATING PROTEIN"/>
    <property type="match status" value="1"/>
</dbReference>
<organism evidence="3">
    <name type="scientific">Culex tarsalis</name>
    <name type="common">Encephalitis mosquito</name>
    <dbReference type="NCBI Taxonomy" id="7177"/>
    <lineage>
        <taxon>Eukaryota</taxon>
        <taxon>Metazoa</taxon>
        <taxon>Ecdysozoa</taxon>
        <taxon>Arthropoda</taxon>
        <taxon>Hexapoda</taxon>
        <taxon>Insecta</taxon>
        <taxon>Pterygota</taxon>
        <taxon>Neoptera</taxon>
        <taxon>Endopterygota</taxon>
        <taxon>Diptera</taxon>
        <taxon>Nematocera</taxon>
        <taxon>Culicoidea</taxon>
        <taxon>Culicidae</taxon>
        <taxon>Culicinae</taxon>
        <taxon>Culicini</taxon>
        <taxon>Culex</taxon>
        <taxon>Culex</taxon>
    </lineage>
</organism>
<evidence type="ECO:0000256" key="1">
    <source>
        <dbReference type="SAM" id="Phobius"/>
    </source>
</evidence>
<dbReference type="PANTHER" id="PTHR13630">
    <property type="entry name" value="GAMMA-SECRETASE-ACTIVATING PROTEIN"/>
    <property type="match status" value="1"/>
</dbReference>
<name>A0A1Q3F314_CULTA</name>
<dbReference type="GO" id="GO:0005802">
    <property type="term" value="C:trans-Golgi network"/>
    <property type="evidence" value="ECO:0007669"/>
    <property type="project" value="TreeGrafter"/>
</dbReference>
<keyword evidence="1" id="KW-1133">Transmembrane helix</keyword>
<protein>
    <submittedName>
        <fullName evidence="3">Putative conserved plasma membrane protein</fullName>
    </submittedName>
</protein>
<dbReference type="PROSITE" id="PS51257">
    <property type="entry name" value="PROKAR_LIPOPROTEIN"/>
    <property type="match status" value="1"/>
</dbReference>
<keyword evidence="1" id="KW-0472">Membrane</keyword>
<sequence length="1049" mass="119354">MLKQENLAANFCGLLAVSGCKDVAIEWRILGKEQDGSLLTSWVSFNAKNRTEQRSNIGIYTPLRKTLQTVFRFPAKENVIQASVNLTKTLLLFTTKELKQEESGRKTDIYRTFLVEIKEGVEVEPFLMMEVDRNHQMMGQFLWRNLVTFEKSNQDKFLVMIHHEQVLLYTVTLKKPGVVDEEEEDALGGCPKLDISDPSAWYWDKDGLKSETITKGFVWAQWDPSVQALYYIHMKPAPKMLFEKDDGSGERKMNPTLSAFQFHDDLRTETVLNIPLNLPNIPTSSSGTEDIYEDDTVPLRIHDSSLNLSIVSDPVGMLYVCHYYLYQPIKQSDEEASTSQRICDVHFAYSVTILHHGCVIHCVIPGIPWEKAKTMKPTFTQHGDHHMLVFQADLFMHLLDVGVSHEPCCHIVCPPFTRQPVTHLVPCFATNNICYDSATLDLISITIPKSHLIEAFRNDTSIDNRLAIVHYFLAHSSGDIVEIFSELLGIIMERPLHLDTVPLLKEALISGSYASSKKGLSQDQLALYRLLPLTTCNTSKPIQAKVSDLTVGLSHETLYNTSMMLLSPQQRLSPYRKDIWTQLWERLNDNKERARFAQEQVIEKLMYSLTCYQPEALSRCSTPMSPANPIVNVAAEFAAASSRRTMQNDLPFLETEECTASKQELVLNVNLRELSMHLVKHSVKEVSGFRWLKNAFYDSNPAPSHVHAVATRYVAAQLEQSRALCVLICKTAGLDLALENERGFALVDQLTSAQQLKLFTLLERYCLATESLAFPFPLGFSSFFTYLGYRALSFDNFMQYSEHHVFELQIDVVKVIIADIDDSPEGTQRKLSLLMMLPRTRARRLLNSWNHPVSTMLKGREHALNILSGNSVHLRGYSQMKKREYKPKEPLSVLAFMCILCLMPWRSRSVYQACPISVRPSRHPLCQCSHAVLTGTNLHLEEEEQADTVNVSHGSCSSFSFFTSTTVQVEPEPSSPSPCVLFDRPRWTCKPRKGRWKRRLLCLLFVIVYLGLAVAIAALSVYFFLEYNFIPIISRSSGFIRMVLQRRED</sequence>
<accession>A0A1Q3F314</accession>
<proteinExistence type="predicted"/>
<keyword evidence="1" id="KW-0812">Transmembrane</keyword>
<evidence type="ECO:0000313" key="3">
    <source>
        <dbReference type="EMBL" id="JAV21952.1"/>
    </source>
</evidence>
<feature type="domain" description="Gamma-secretase-activating protein C-terminal" evidence="2">
    <location>
        <begin position="718"/>
        <end position="831"/>
    </location>
</feature>